<dbReference type="PANTHER" id="PTHR30537">
    <property type="entry name" value="HTH-TYPE TRANSCRIPTIONAL REGULATOR"/>
    <property type="match status" value="1"/>
</dbReference>
<evidence type="ECO:0000313" key="6">
    <source>
        <dbReference type="EMBL" id="SMX30171.1"/>
    </source>
</evidence>
<organism evidence="6 7">
    <name type="scientific">Pelagimonas phthalicica</name>
    <dbReference type="NCBI Taxonomy" id="1037362"/>
    <lineage>
        <taxon>Bacteria</taxon>
        <taxon>Pseudomonadati</taxon>
        <taxon>Pseudomonadota</taxon>
        <taxon>Alphaproteobacteria</taxon>
        <taxon>Rhodobacterales</taxon>
        <taxon>Roseobacteraceae</taxon>
        <taxon>Pelagimonas</taxon>
    </lineage>
</organism>
<dbReference type="InterPro" id="IPR005119">
    <property type="entry name" value="LysR_subst-bd"/>
</dbReference>
<dbReference type="GO" id="GO:0003700">
    <property type="term" value="F:DNA-binding transcription factor activity"/>
    <property type="evidence" value="ECO:0007669"/>
    <property type="project" value="InterPro"/>
</dbReference>
<feature type="domain" description="HTH lysR-type" evidence="5">
    <location>
        <begin position="8"/>
        <end position="63"/>
    </location>
</feature>
<reference evidence="7" key="1">
    <citation type="submission" date="2017-05" db="EMBL/GenBank/DDBJ databases">
        <authorList>
            <person name="Rodrigo-Torres L."/>
            <person name="Arahal R. D."/>
            <person name="Lucena T."/>
        </authorList>
    </citation>
    <scope>NUCLEOTIDE SEQUENCE [LARGE SCALE GENOMIC DNA]</scope>
    <source>
        <strain evidence="7">CECT 8649</strain>
    </source>
</reference>
<accession>A0A238JHM5</accession>
<dbReference type="InterPro" id="IPR058163">
    <property type="entry name" value="LysR-type_TF_proteobact-type"/>
</dbReference>
<evidence type="ECO:0000256" key="1">
    <source>
        <dbReference type="ARBA" id="ARBA00009437"/>
    </source>
</evidence>
<dbReference type="Gene3D" id="1.10.10.10">
    <property type="entry name" value="Winged helix-like DNA-binding domain superfamily/Winged helix DNA-binding domain"/>
    <property type="match status" value="1"/>
</dbReference>
<dbReference type="Pfam" id="PF00126">
    <property type="entry name" value="HTH_1"/>
    <property type="match status" value="1"/>
</dbReference>
<dbReference type="InterPro" id="IPR000847">
    <property type="entry name" value="LysR_HTH_N"/>
</dbReference>
<dbReference type="InterPro" id="IPR036388">
    <property type="entry name" value="WH-like_DNA-bd_sf"/>
</dbReference>
<comment type="similarity">
    <text evidence="1">Belongs to the LysR transcriptional regulatory family.</text>
</comment>
<evidence type="ECO:0000259" key="5">
    <source>
        <dbReference type="PROSITE" id="PS50931"/>
    </source>
</evidence>
<dbReference type="SUPFAM" id="SSF46785">
    <property type="entry name" value="Winged helix' DNA-binding domain"/>
    <property type="match status" value="1"/>
</dbReference>
<dbReference type="SUPFAM" id="SSF53850">
    <property type="entry name" value="Periplasmic binding protein-like II"/>
    <property type="match status" value="1"/>
</dbReference>
<keyword evidence="3" id="KW-0238">DNA-binding</keyword>
<name>A0A238JHM5_9RHOB</name>
<evidence type="ECO:0000256" key="4">
    <source>
        <dbReference type="ARBA" id="ARBA00023163"/>
    </source>
</evidence>
<dbReference type="EMBL" id="FXXP01000003">
    <property type="protein sequence ID" value="SMX30171.1"/>
    <property type="molecule type" value="Genomic_DNA"/>
</dbReference>
<evidence type="ECO:0000256" key="3">
    <source>
        <dbReference type="ARBA" id="ARBA00023125"/>
    </source>
</evidence>
<dbReference type="GO" id="GO:0006351">
    <property type="term" value="P:DNA-templated transcription"/>
    <property type="evidence" value="ECO:0007669"/>
    <property type="project" value="TreeGrafter"/>
</dbReference>
<dbReference type="AlphaFoldDB" id="A0A238JHM5"/>
<dbReference type="Gene3D" id="3.40.190.290">
    <property type="match status" value="1"/>
</dbReference>
<keyword evidence="4" id="KW-0804">Transcription</keyword>
<dbReference type="PROSITE" id="PS50931">
    <property type="entry name" value="HTH_LYSR"/>
    <property type="match status" value="1"/>
</dbReference>
<keyword evidence="7" id="KW-1185">Reference proteome</keyword>
<dbReference type="RefSeq" id="WP_099248987.1">
    <property type="nucleotide sequence ID" value="NZ_FXXP01000003.1"/>
</dbReference>
<dbReference type="Pfam" id="PF03466">
    <property type="entry name" value="LysR_substrate"/>
    <property type="match status" value="1"/>
</dbReference>
<dbReference type="Proteomes" id="UP000225972">
    <property type="component" value="Unassembled WGS sequence"/>
</dbReference>
<proteinExistence type="inferred from homology"/>
<sequence length="293" mass="31889">MAQAKTHWDDLETVLVLVQRGSLAAASAELGISYTTVARRVARIEAATGQALFVRSGDGYLPTEAGLTMAHHAADMQSAQHAMMRALTGQDQALTGKLTITAPQLMIAHVLCPVLQAFRQAHPEVELEVKGTNTLLDLDRREADLAFRISRAPGDNLTGLRLAEQETASFATQAWADRFAADPKAPLDWVAYVTHKTLPDQVMQTAPGSRIQYHFDDMVVMAGAAQAGLGIARMPIFLGRALPGLVQVPILSPQPYADIWLVAHPDVWPSARVRAFRDILVPYIKAHRSDFVG</sequence>
<evidence type="ECO:0000313" key="7">
    <source>
        <dbReference type="Proteomes" id="UP000225972"/>
    </source>
</evidence>
<protein>
    <submittedName>
        <fullName evidence="6">HTH-type transcriptional regulator DmlR</fullName>
    </submittedName>
</protein>
<dbReference type="PANTHER" id="PTHR30537:SF3">
    <property type="entry name" value="TRANSCRIPTIONAL REGULATORY PROTEIN"/>
    <property type="match status" value="1"/>
</dbReference>
<gene>
    <name evidence="6" type="primary">dmlR_6</name>
    <name evidence="6" type="ORF">TRP8649_04313</name>
</gene>
<dbReference type="InterPro" id="IPR036390">
    <property type="entry name" value="WH_DNA-bd_sf"/>
</dbReference>
<evidence type="ECO:0000256" key="2">
    <source>
        <dbReference type="ARBA" id="ARBA00023015"/>
    </source>
</evidence>
<dbReference type="OrthoDB" id="9796526at2"/>
<dbReference type="GO" id="GO:0043565">
    <property type="term" value="F:sequence-specific DNA binding"/>
    <property type="evidence" value="ECO:0007669"/>
    <property type="project" value="TreeGrafter"/>
</dbReference>
<keyword evidence="2" id="KW-0805">Transcription regulation</keyword>